<dbReference type="PROSITE" id="PS51767">
    <property type="entry name" value="PEPTIDASE_A1"/>
    <property type="match status" value="1"/>
</dbReference>
<dbReference type="PANTHER" id="PTHR47966:SF51">
    <property type="entry name" value="BETA-SITE APP-CLEAVING ENZYME, ISOFORM A-RELATED"/>
    <property type="match status" value="1"/>
</dbReference>
<keyword evidence="3" id="KW-1185">Reference proteome</keyword>
<evidence type="ECO:0000259" key="2">
    <source>
        <dbReference type="PROSITE" id="PS51767"/>
    </source>
</evidence>
<dbReference type="GO" id="GO:0006508">
    <property type="term" value="P:proteolysis"/>
    <property type="evidence" value="ECO:0007669"/>
    <property type="project" value="InterPro"/>
</dbReference>
<comment type="similarity">
    <text evidence="1">Belongs to the peptidase A1 family.</text>
</comment>
<dbReference type="Pfam" id="PF00026">
    <property type="entry name" value="Asp"/>
    <property type="match status" value="1"/>
</dbReference>
<dbReference type="Proteomes" id="UP000095287">
    <property type="component" value="Unplaced"/>
</dbReference>
<proteinExistence type="inferred from homology"/>
<dbReference type="InterPro" id="IPR021109">
    <property type="entry name" value="Peptidase_aspartic_dom_sf"/>
</dbReference>
<name>A0A1I7YLM5_9BILA</name>
<accession>A0A1I7YLM5</accession>
<protein>
    <submittedName>
        <fullName evidence="4">Peptidase A1 domain-containing protein</fullName>
    </submittedName>
</protein>
<organism evidence="3 4">
    <name type="scientific">Steinernema glaseri</name>
    <dbReference type="NCBI Taxonomy" id="37863"/>
    <lineage>
        <taxon>Eukaryota</taxon>
        <taxon>Metazoa</taxon>
        <taxon>Ecdysozoa</taxon>
        <taxon>Nematoda</taxon>
        <taxon>Chromadorea</taxon>
        <taxon>Rhabditida</taxon>
        <taxon>Tylenchina</taxon>
        <taxon>Panagrolaimomorpha</taxon>
        <taxon>Strongyloidoidea</taxon>
        <taxon>Steinernematidae</taxon>
        <taxon>Steinernema</taxon>
    </lineage>
</organism>
<dbReference type="GO" id="GO:0004190">
    <property type="term" value="F:aspartic-type endopeptidase activity"/>
    <property type="evidence" value="ECO:0007669"/>
    <property type="project" value="InterPro"/>
</dbReference>
<evidence type="ECO:0000313" key="3">
    <source>
        <dbReference type="Proteomes" id="UP000095287"/>
    </source>
</evidence>
<dbReference type="GO" id="GO:0005764">
    <property type="term" value="C:lysosome"/>
    <property type="evidence" value="ECO:0007669"/>
    <property type="project" value="TreeGrafter"/>
</dbReference>
<dbReference type="AlphaFoldDB" id="A0A1I7YLM5"/>
<dbReference type="SUPFAM" id="SSF50630">
    <property type="entry name" value="Acid proteases"/>
    <property type="match status" value="1"/>
</dbReference>
<dbReference type="Gene3D" id="2.40.70.10">
    <property type="entry name" value="Acid Proteases"/>
    <property type="match status" value="1"/>
</dbReference>
<feature type="domain" description="Peptidase A1" evidence="2">
    <location>
        <begin position="1"/>
        <end position="114"/>
    </location>
</feature>
<dbReference type="PANTHER" id="PTHR47966">
    <property type="entry name" value="BETA-SITE APP-CLEAVING ENZYME, ISOFORM A-RELATED"/>
    <property type="match status" value="1"/>
</dbReference>
<evidence type="ECO:0000313" key="4">
    <source>
        <dbReference type="WBParaSite" id="L893_g1767.t1"/>
    </source>
</evidence>
<reference evidence="4" key="1">
    <citation type="submission" date="2016-11" db="UniProtKB">
        <authorList>
            <consortium name="WormBaseParasite"/>
        </authorList>
    </citation>
    <scope>IDENTIFICATION</scope>
</reference>
<sequence length="126" mass="14101">VIASNKEYFGMPKKFLNDLTALHGITWDNSYGAYTVDCNRNDLPQLNFTVDGGVVTIGPHQYVYTYEPLSNGQCVVNFEDSKAFGFGPDWYIGIEILIDYCIYFDYGKQQISLTKNTESAGSACHS</sequence>
<dbReference type="WBParaSite" id="L893_g1767.t1">
    <property type="protein sequence ID" value="L893_g1767.t1"/>
    <property type="gene ID" value="L893_g1767"/>
</dbReference>
<dbReference type="InterPro" id="IPR001461">
    <property type="entry name" value="Aspartic_peptidase_A1"/>
</dbReference>
<evidence type="ECO:0000256" key="1">
    <source>
        <dbReference type="ARBA" id="ARBA00007447"/>
    </source>
</evidence>
<dbReference type="InterPro" id="IPR033121">
    <property type="entry name" value="PEPTIDASE_A1"/>
</dbReference>